<organism evidence="1 2">
    <name type="scientific">Desulfolutivibrio sulfodismutans</name>
    <dbReference type="NCBI Taxonomy" id="63561"/>
    <lineage>
        <taxon>Bacteria</taxon>
        <taxon>Pseudomonadati</taxon>
        <taxon>Thermodesulfobacteriota</taxon>
        <taxon>Desulfovibrionia</taxon>
        <taxon>Desulfovibrionales</taxon>
        <taxon>Desulfovibrionaceae</taxon>
        <taxon>Desulfolutivibrio</taxon>
    </lineage>
</organism>
<dbReference type="Proteomes" id="UP000469724">
    <property type="component" value="Unassembled WGS sequence"/>
</dbReference>
<dbReference type="AlphaFoldDB" id="A0A7K3NR23"/>
<dbReference type="RefSeq" id="WP_163303710.1">
    <property type="nucleotide sequence ID" value="NZ_JAAGRQ010000123.1"/>
</dbReference>
<comment type="caution">
    <text evidence="1">The sequence shown here is derived from an EMBL/GenBank/DDBJ whole genome shotgun (WGS) entry which is preliminary data.</text>
</comment>
<keyword evidence="2" id="KW-1185">Reference proteome</keyword>
<proteinExistence type="predicted"/>
<sequence length="130" mass="15363">MSVLLDRLYSFAEKRPDLEIHQAQNIDCWGFLLYRDGAYQIHINASVRDFRKTMILVEVLGEYARRRRQDRARALAGEDLSNREMIVREMMDRAWVVRFSKKLLYLVRRGLHGANVRRPKENRTGGVRVS</sequence>
<name>A0A7K3NR23_9BACT</name>
<dbReference type="EMBL" id="JAAGRQ010000123">
    <property type="protein sequence ID" value="NDY58638.1"/>
    <property type="molecule type" value="Genomic_DNA"/>
</dbReference>
<gene>
    <name evidence="1" type="ORF">G3N56_18035</name>
</gene>
<accession>A0A7K3NR23</accession>
<evidence type="ECO:0000313" key="2">
    <source>
        <dbReference type="Proteomes" id="UP000469724"/>
    </source>
</evidence>
<evidence type="ECO:0000313" key="1">
    <source>
        <dbReference type="EMBL" id="NDY58638.1"/>
    </source>
</evidence>
<reference evidence="1 2" key="1">
    <citation type="submission" date="2020-02" db="EMBL/GenBank/DDBJ databases">
        <title>Comparative genomics of sulfur disproportionating microorganisms.</title>
        <authorList>
            <person name="Ward L.M."/>
            <person name="Bertran E."/>
            <person name="Johnston D.T."/>
        </authorList>
    </citation>
    <scope>NUCLEOTIDE SEQUENCE [LARGE SCALE GENOMIC DNA]</scope>
    <source>
        <strain evidence="1 2">DSM 3696</strain>
    </source>
</reference>
<protein>
    <submittedName>
        <fullName evidence="1">ImmA/IrrE family metallo-endopeptidase</fullName>
    </submittedName>
</protein>